<keyword evidence="8" id="KW-1185">Reference proteome</keyword>
<dbReference type="Pfam" id="PF05154">
    <property type="entry name" value="TM2"/>
    <property type="match status" value="1"/>
</dbReference>
<feature type="domain" description="TM2" evidence="6">
    <location>
        <begin position="56"/>
        <end position="95"/>
    </location>
</feature>
<evidence type="ECO:0000256" key="1">
    <source>
        <dbReference type="ARBA" id="ARBA00004141"/>
    </source>
</evidence>
<feature type="transmembrane region" description="Helical" evidence="5">
    <location>
        <begin position="75"/>
        <end position="95"/>
    </location>
</feature>
<gene>
    <name evidence="7" type="ORF">DYU05_11165</name>
</gene>
<accession>A0A3E2NP17</accession>
<reference evidence="7 8" key="1">
    <citation type="submission" date="2018-08" db="EMBL/GenBank/DDBJ databases">
        <title>Mucilaginibacter terrae sp. nov., isolated from manganese diggings.</title>
        <authorList>
            <person name="Huang Y."/>
            <person name="Zhou Z."/>
        </authorList>
    </citation>
    <scope>NUCLEOTIDE SEQUENCE [LARGE SCALE GENOMIC DNA]</scope>
    <source>
        <strain evidence="7 8">ZH6</strain>
    </source>
</reference>
<comment type="subcellular location">
    <subcellularLocation>
        <location evidence="1">Membrane</location>
        <topology evidence="1">Multi-pass membrane protein</topology>
    </subcellularLocation>
</comment>
<evidence type="ECO:0000259" key="6">
    <source>
        <dbReference type="Pfam" id="PF05154"/>
    </source>
</evidence>
<dbReference type="RefSeq" id="WP_117383130.1">
    <property type="nucleotide sequence ID" value="NZ_QWDE01000002.1"/>
</dbReference>
<dbReference type="AlphaFoldDB" id="A0A3E2NP17"/>
<evidence type="ECO:0000256" key="2">
    <source>
        <dbReference type="ARBA" id="ARBA00022692"/>
    </source>
</evidence>
<comment type="caution">
    <text evidence="7">The sequence shown here is derived from an EMBL/GenBank/DDBJ whole genome shotgun (WGS) entry which is preliminary data.</text>
</comment>
<dbReference type="Proteomes" id="UP000260823">
    <property type="component" value="Unassembled WGS sequence"/>
</dbReference>
<keyword evidence="4 5" id="KW-0472">Membrane</keyword>
<feature type="transmembrane region" description="Helical" evidence="5">
    <location>
        <begin position="51"/>
        <end position="69"/>
    </location>
</feature>
<dbReference type="OrthoDB" id="9816361at2"/>
<dbReference type="InterPro" id="IPR007829">
    <property type="entry name" value="TM2"/>
</dbReference>
<proteinExistence type="predicted"/>
<keyword evidence="3 5" id="KW-1133">Transmembrane helix</keyword>
<name>A0A3E2NP17_9SPHI</name>
<dbReference type="GO" id="GO:0016020">
    <property type="term" value="C:membrane"/>
    <property type="evidence" value="ECO:0007669"/>
    <property type="project" value="UniProtKB-SubCell"/>
</dbReference>
<sequence length="121" mass="13900">METYNNPYMGFPDMTPEEMNYVQQTVSGLNDKQRQYFYMVYTGKRKSVQDMLIFSLVGLFVVPGLQRFVTGQIGMGLLYLFTIGLCFVGSIMDLINHKSLANEYNQKMAYESFQITKMAVA</sequence>
<evidence type="ECO:0000256" key="3">
    <source>
        <dbReference type="ARBA" id="ARBA00022989"/>
    </source>
</evidence>
<keyword evidence="2 5" id="KW-0812">Transmembrane</keyword>
<evidence type="ECO:0000256" key="4">
    <source>
        <dbReference type="ARBA" id="ARBA00023136"/>
    </source>
</evidence>
<evidence type="ECO:0000313" key="8">
    <source>
        <dbReference type="Proteomes" id="UP000260823"/>
    </source>
</evidence>
<evidence type="ECO:0000256" key="5">
    <source>
        <dbReference type="SAM" id="Phobius"/>
    </source>
</evidence>
<dbReference type="EMBL" id="QWDE01000002">
    <property type="protein sequence ID" value="RFZ82727.1"/>
    <property type="molecule type" value="Genomic_DNA"/>
</dbReference>
<evidence type="ECO:0000313" key="7">
    <source>
        <dbReference type="EMBL" id="RFZ82727.1"/>
    </source>
</evidence>
<protein>
    <submittedName>
        <fullName evidence="7">TM2 domain-containing protein</fullName>
    </submittedName>
</protein>
<organism evidence="7 8">
    <name type="scientific">Mucilaginibacter terrenus</name>
    <dbReference type="NCBI Taxonomy" id="2482727"/>
    <lineage>
        <taxon>Bacteria</taxon>
        <taxon>Pseudomonadati</taxon>
        <taxon>Bacteroidota</taxon>
        <taxon>Sphingobacteriia</taxon>
        <taxon>Sphingobacteriales</taxon>
        <taxon>Sphingobacteriaceae</taxon>
        <taxon>Mucilaginibacter</taxon>
    </lineage>
</organism>